<organism evidence="1 2">
    <name type="scientific">Brassica cretica</name>
    <name type="common">Mustard</name>
    <dbReference type="NCBI Taxonomy" id="69181"/>
    <lineage>
        <taxon>Eukaryota</taxon>
        <taxon>Viridiplantae</taxon>
        <taxon>Streptophyta</taxon>
        <taxon>Embryophyta</taxon>
        <taxon>Tracheophyta</taxon>
        <taxon>Spermatophyta</taxon>
        <taxon>Magnoliopsida</taxon>
        <taxon>eudicotyledons</taxon>
        <taxon>Gunneridae</taxon>
        <taxon>Pentapetalae</taxon>
        <taxon>rosids</taxon>
        <taxon>malvids</taxon>
        <taxon>Brassicales</taxon>
        <taxon>Brassicaceae</taxon>
        <taxon>Brassiceae</taxon>
        <taxon>Brassica</taxon>
    </lineage>
</organism>
<dbReference type="CDD" id="cd00303">
    <property type="entry name" value="retropepsin_like"/>
    <property type="match status" value="1"/>
</dbReference>
<sequence length="163" mass="17936">MQDSTCANVISFKGGATVDRAKPRNDLLVTELTIRDIDVARVLIDPGSSTDIIFKDTLKKMGIDQSEIVKYPSPLLGLSGETTMAYGSINLAVKARTVTRVTEFLVVDRPASYNVIMGRPWLNTMRAIPSTYHLCLKFPTPNGVEVIWGNPRVSQGCYASEQK</sequence>
<dbReference type="AlphaFoldDB" id="A0A8S9RVK6"/>
<accession>A0A8S9RVK6</accession>
<dbReference type="EMBL" id="QGKX02000088">
    <property type="protein sequence ID" value="KAF3585355.1"/>
    <property type="molecule type" value="Genomic_DNA"/>
</dbReference>
<evidence type="ECO:0000313" key="1">
    <source>
        <dbReference type="EMBL" id="KAF3585355.1"/>
    </source>
</evidence>
<comment type="caution">
    <text evidence="1">The sequence shown here is derived from an EMBL/GenBank/DDBJ whole genome shotgun (WGS) entry which is preliminary data.</text>
</comment>
<gene>
    <name evidence="1" type="ORF">F2Q69_00029801</name>
</gene>
<dbReference type="SUPFAM" id="SSF50630">
    <property type="entry name" value="Acid proteases"/>
    <property type="match status" value="1"/>
</dbReference>
<protein>
    <recommendedName>
        <fullName evidence="3">Peptidase A2 domain-containing protein</fullName>
    </recommendedName>
</protein>
<evidence type="ECO:0008006" key="3">
    <source>
        <dbReference type="Google" id="ProtNLM"/>
    </source>
</evidence>
<dbReference type="Proteomes" id="UP000712600">
    <property type="component" value="Unassembled WGS sequence"/>
</dbReference>
<name>A0A8S9RVK6_BRACR</name>
<proteinExistence type="predicted"/>
<dbReference type="InterPro" id="IPR021109">
    <property type="entry name" value="Peptidase_aspartic_dom_sf"/>
</dbReference>
<dbReference type="PANTHER" id="PTHR33240:SF8">
    <property type="entry name" value="OS03G0439900 PROTEIN"/>
    <property type="match status" value="1"/>
</dbReference>
<dbReference type="Gene3D" id="2.40.70.10">
    <property type="entry name" value="Acid Proteases"/>
    <property type="match status" value="1"/>
</dbReference>
<dbReference type="PANTHER" id="PTHR33240">
    <property type="entry name" value="OS08G0508500 PROTEIN"/>
    <property type="match status" value="1"/>
</dbReference>
<reference evidence="1" key="1">
    <citation type="submission" date="2019-12" db="EMBL/GenBank/DDBJ databases">
        <title>Genome sequencing and annotation of Brassica cretica.</title>
        <authorList>
            <person name="Studholme D.J."/>
            <person name="Sarris P."/>
        </authorList>
    </citation>
    <scope>NUCLEOTIDE SEQUENCE</scope>
    <source>
        <strain evidence="1">PFS-109/04</strain>
        <tissue evidence="1">Leaf</tissue>
    </source>
</reference>
<evidence type="ECO:0000313" key="2">
    <source>
        <dbReference type="Proteomes" id="UP000712600"/>
    </source>
</evidence>